<dbReference type="Proteomes" id="UP000005408">
    <property type="component" value="Unassembled WGS sequence"/>
</dbReference>
<dbReference type="OrthoDB" id="6158318at2759"/>
<feature type="region of interest" description="Disordered" evidence="1">
    <location>
        <begin position="287"/>
        <end position="325"/>
    </location>
</feature>
<organism evidence="3 4">
    <name type="scientific">Magallana gigas</name>
    <name type="common">Pacific oyster</name>
    <name type="synonym">Crassostrea gigas</name>
    <dbReference type="NCBI Taxonomy" id="29159"/>
    <lineage>
        <taxon>Eukaryota</taxon>
        <taxon>Metazoa</taxon>
        <taxon>Spiralia</taxon>
        <taxon>Lophotrochozoa</taxon>
        <taxon>Mollusca</taxon>
        <taxon>Bivalvia</taxon>
        <taxon>Autobranchia</taxon>
        <taxon>Pteriomorphia</taxon>
        <taxon>Ostreida</taxon>
        <taxon>Ostreoidea</taxon>
        <taxon>Ostreidae</taxon>
        <taxon>Magallana</taxon>
    </lineage>
</organism>
<feature type="signal peptide" evidence="2">
    <location>
        <begin position="1"/>
        <end position="18"/>
    </location>
</feature>
<dbReference type="AlphaFoldDB" id="A0A8W8I2Q3"/>
<dbReference type="EnsemblMetazoa" id="G12251.1">
    <property type="protein sequence ID" value="G12251.1:cds"/>
    <property type="gene ID" value="G12251"/>
</dbReference>
<keyword evidence="2" id="KW-0732">Signal</keyword>
<keyword evidence="4" id="KW-1185">Reference proteome</keyword>
<name>A0A8W8I2Q3_MAGGI</name>
<reference evidence="3" key="1">
    <citation type="submission" date="2022-08" db="UniProtKB">
        <authorList>
            <consortium name="EnsemblMetazoa"/>
        </authorList>
    </citation>
    <scope>IDENTIFICATION</scope>
    <source>
        <strain evidence="3">05x7-T-G4-1.051#20</strain>
    </source>
</reference>
<protein>
    <submittedName>
        <fullName evidence="3">Uncharacterized protein</fullName>
    </submittedName>
</protein>
<feature type="compositionally biased region" description="Polar residues" evidence="1">
    <location>
        <begin position="293"/>
        <end position="317"/>
    </location>
</feature>
<dbReference type="OMA" id="YDIMHAL"/>
<evidence type="ECO:0000256" key="2">
    <source>
        <dbReference type="SAM" id="SignalP"/>
    </source>
</evidence>
<evidence type="ECO:0000256" key="1">
    <source>
        <dbReference type="SAM" id="MobiDB-lite"/>
    </source>
</evidence>
<accession>A0A8W8I2Q3</accession>
<evidence type="ECO:0000313" key="3">
    <source>
        <dbReference type="EnsemblMetazoa" id="G12251.1:cds"/>
    </source>
</evidence>
<evidence type="ECO:0000313" key="4">
    <source>
        <dbReference type="Proteomes" id="UP000005408"/>
    </source>
</evidence>
<proteinExistence type="predicted"/>
<feature type="chain" id="PRO_5036465759" evidence="2">
    <location>
        <begin position="19"/>
        <end position="325"/>
    </location>
</feature>
<sequence>MKMLIPLLAALILGLGVADKVNIANRRPTDKKNLTSAVDNNSEESRLKQFSLYQSREPAYTKYQFFRPHSKGKNFNKWNGKPHLSNVPIAAILKLMMTGKFDVIANFARLEIAPKRKNGNLHQQPYVTLPGKSQSNFYPRPSVFSFVSQGYKPFKEMTYEPREGIANYLPQFAVGQPAIQDTVVQPVLQSAETKGYAVSGPSSLPMFQNLPSKSSQFIARMPEQVAIMTNSVSSPMEVGFSGQPDQVSFENMYHQYQKMQEKSASTEKSYSELSKLYDIMNALKALHTEPNNKDQQISSENRTNRPAIQAIKNSSAPSHPDKNLL</sequence>